<reference evidence="2 3" key="1">
    <citation type="submission" date="2016-10" db="EMBL/GenBank/DDBJ databases">
        <title>The Draft Genome Sequence of Actinokineospora bangkokensis 44EHWT reveals the biosynthetic pathway of antifungal compounds Thailandins with unusual extender unit butylmalonyl-CoA.</title>
        <authorList>
            <person name="Greule A."/>
            <person name="Intra B."/>
            <person name="Flemming S."/>
            <person name="Rommel M.G."/>
            <person name="Panbangred W."/>
            <person name="Bechthold A."/>
        </authorList>
    </citation>
    <scope>NUCLEOTIDE SEQUENCE [LARGE SCALE GENOMIC DNA]</scope>
    <source>
        <strain evidence="2 3">44EHW</strain>
    </source>
</reference>
<dbReference type="GO" id="GO:0016787">
    <property type="term" value="F:hydrolase activity"/>
    <property type="evidence" value="ECO:0007669"/>
    <property type="project" value="UniProtKB-KW"/>
</dbReference>
<evidence type="ECO:0000259" key="1">
    <source>
        <dbReference type="SMART" id="SM00849"/>
    </source>
</evidence>
<dbReference type="STRING" id="1193682.BJP25_24320"/>
<dbReference type="InterPro" id="IPR001279">
    <property type="entry name" value="Metallo-B-lactamas"/>
</dbReference>
<dbReference type="SMART" id="SM00849">
    <property type="entry name" value="Lactamase_B"/>
    <property type="match status" value="1"/>
</dbReference>
<dbReference type="Proteomes" id="UP000186040">
    <property type="component" value="Unassembled WGS sequence"/>
</dbReference>
<accession>A0A1Q9LJ06</accession>
<keyword evidence="3" id="KW-1185">Reference proteome</keyword>
<dbReference type="Gene3D" id="3.60.15.10">
    <property type="entry name" value="Ribonuclease Z/Hydroxyacylglutathione hydrolase-like"/>
    <property type="match status" value="1"/>
</dbReference>
<dbReference type="PANTHER" id="PTHR43546">
    <property type="entry name" value="UPF0173 METAL-DEPENDENT HYDROLASE MJ1163-RELATED"/>
    <property type="match status" value="1"/>
</dbReference>
<organism evidence="2 3">
    <name type="scientific">Actinokineospora bangkokensis</name>
    <dbReference type="NCBI Taxonomy" id="1193682"/>
    <lineage>
        <taxon>Bacteria</taxon>
        <taxon>Bacillati</taxon>
        <taxon>Actinomycetota</taxon>
        <taxon>Actinomycetes</taxon>
        <taxon>Pseudonocardiales</taxon>
        <taxon>Pseudonocardiaceae</taxon>
        <taxon>Actinokineospora</taxon>
    </lineage>
</organism>
<protein>
    <submittedName>
        <fullName evidence="2">MBL fold metallo-hydrolase</fullName>
    </submittedName>
</protein>
<dbReference type="Pfam" id="PF12706">
    <property type="entry name" value="Lactamase_B_2"/>
    <property type="match status" value="1"/>
</dbReference>
<dbReference type="AlphaFoldDB" id="A0A1Q9LJ06"/>
<sequence>MRPWLHLLEPSAAASLGQVRATFLGVSTVLLDDGHTAVLTDGFFSRPGIVRTLARRIAPDRARIAAALRLAGVTDLAAVFVCHSHYDHALDSAVVAAATGAQLLGSTSTARTAGILADHRVTVVQPGQPMRFGEFTLTALPAQHSPGDRVPGTIDHPLDPPARMRDWRTGDCYSLHVTHRDRALLVHASANFLPGALADQQADTVYLGVGTLGKQDDRFRADYWAETVTAVGARRVLPIHWDNFTRPLHRPLRPLPRVFDDFNTTMRFLTQAGSRDGVSVQMPLVGSPADPWPDHTRRTP</sequence>
<dbReference type="EMBL" id="MKQR01000018">
    <property type="protein sequence ID" value="OLR92032.1"/>
    <property type="molecule type" value="Genomic_DNA"/>
</dbReference>
<evidence type="ECO:0000313" key="3">
    <source>
        <dbReference type="Proteomes" id="UP000186040"/>
    </source>
</evidence>
<dbReference type="PANTHER" id="PTHR43546:SF3">
    <property type="entry name" value="UPF0173 METAL-DEPENDENT HYDROLASE MJ1163"/>
    <property type="match status" value="1"/>
</dbReference>
<dbReference type="SUPFAM" id="SSF56281">
    <property type="entry name" value="Metallo-hydrolase/oxidoreductase"/>
    <property type="match status" value="1"/>
</dbReference>
<comment type="caution">
    <text evidence="2">The sequence shown here is derived from an EMBL/GenBank/DDBJ whole genome shotgun (WGS) entry which is preliminary data.</text>
</comment>
<dbReference type="InterPro" id="IPR036866">
    <property type="entry name" value="RibonucZ/Hydroxyglut_hydro"/>
</dbReference>
<name>A0A1Q9LJ06_9PSEU</name>
<keyword evidence="2" id="KW-0378">Hydrolase</keyword>
<evidence type="ECO:0000313" key="2">
    <source>
        <dbReference type="EMBL" id="OLR92032.1"/>
    </source>
</evidence>
<dbReference type="InterPro" id="IPR050114">
    <property type="entry name" value="UPF0173_UPF0282_UlaG_hydrolase"/>
</dbReference>
<gene>
    <name evidence="2" type="ORF">BJP25_24320</name>
</gene>
<proteinExistence type="predicted"/>
<dbReference type="OrthoDB" id="9789133at2"/>
<feature type="domain" description="Metallo-beta-lactamase" evidence="1">
    <location>
        <begin position="25"/>
        <end position="240"/>
    </location>
</feature>